<evidence type="ECO:0000256" key="1">
    <source>
        <dbReference type="ARBA" id="ARBA00009995"/>
    </source>
</evidence>
<reference evidence="5 6" key="1">
    <citation type="journal article" date="2019" name="Commun. Biol.">
        <title>The bagworm genome reveals a unique fibroin gene that provides high tensile strength.</title>
        <authorList>
            <person name="Kono N."/>
            <person name="Nakamura H."/>
            <person name="Ohtoshi R."/>
            <person name="Tomita M."/>
            <person name="Numata K."/>
            <person name="Arakawa K."/>
        </authorList>
    </citation>
    <scope>NUCLEOTIDE SEQUENCE [LARGE SCALE GENOMIC DNA]</scope>
</reference>
<dbReference type="PANTHER" id="PTHR48043:SF114">
    <property type="entry name" value="IP04436P-RELATED"/>
    <property type="match status" value="1"/>
</dbReference>
<keyword evidence="3 5" id="KW-0808">Transferase</keyword>
<keyword evidence="2" id="KW-0328">Glycosyltransferase</keyword>
<dbReference type="OrthoDB" id="5835829at2759"/>
<dbReference type="Pfam" id="PF00201">
    <property type="entry name" value="UDPGT"/>
    <property type="match status" value="1"/>
</dbReference>
<dbReference type="EMBL" id="BGZK01001178">
    <property type="protein sequence ID" value="GBP73550.1"/>
    <property type="molecule type" value="Genomic_DNA"/>
</dbReference>
<keyword evidence="6" id="KW-1185">Reference proteome</keyword>
<dbReference type="SUPFAM" id="SSF53756">
    <property type="entry name" value="UDP-Glycosyltransferase/glycogen phosphorylase"/>
    <property type="match status" value="1"/>
</dbReference>
<proteinExistence type="inferred from homology"/>
<name>A0A4C1YEV8_EUMVA</name>
<evidence type="ECO:0000313" key="5">
    <source>
        <dbReference type="EMBL" id="GBP73550.1"/>
    </source>
</evidence>
<dbReference type="PANTHER" id="PTHR48043">
    <property type="entry name" value="EG:EG0003.4 PROTEIN-RELATED"/>
    <property type="match status" value="1"/>
</dbReference>
<dbReference type="STRING" id="151549.A0A4C1YEV8"/>
<dbReference type="AlphaFoldDB" id="A0A4C1YEV8"/>
<accession>A0A4C1YEV8</accession>
<feature type="compositionally biased region" description="Low complexity" evidence="4">
    <location>
        <begin position="1"/>
        <end position="10"/>
    </location>
</feature>
<evidence type="ECO:0000313" key="6">
    <source>
        <dbReference type="Proteomes" id="UP000299102"/>
    </source>
</evidence>
<evidence type="ECO:0000256" key="3">
    <source>
        <dbReference type="ARBA" id="ARBA00022679"/>
    </source>
</evidence>
<evidence type="ECO:0000256" key="4">
    <source>
        <dbReference type="SAM" id="MobiDB-lite"/>
    </source>
</evidence>
<dbReference type="InterPro" id="IPR050271">
    <property type="entry name" value="UDP-glycosyltransferase"/>
</dbReference>
<feature type="region of interest" description="Disordered" evidence="4">
    <location>
        <begin position="1"/>
        <end position="32"/>
    </location>
</feature>
<dbReference type="Gene3D" id="3.40.50.2000">
    <property type="entry name" value="Glycogen Phosphorylase B"/>
    <property type="match status" value="1"/>
</dbReference>
<evidence type="ECO:0000256" key="2">
    <source>
        <dbReference type="ARBA" id="ARBA00022676"/>
    </source>
</evidence>
<dbReference type="Proteomes" id="UP000299102">
    <property type="component" value="Unassembled WGS sequence"/>
</dbReference>
<organism evidence="5 6">
    <name type="scientific">Eumeta variegata</name>
    <name type="common">Bagworm moth</name>
    <name type="synonym">Eumeta japonica</name>
    <dbReference type="NCBI Taxonomy" id="151549"/>
    <lineage>
        <taxon>Eukaryota</taxon>
        <taxon>Metazoa</taxon>
        <taxon>Ecdysozoa</taxon>
        <taxon>Arthropoda</taxon>
        <taxon>Hexapoda</taxon>
        <taxon>Insecta</taxon>
        <taxon>Pterygota</taxon>
        <taxon>Neoptera</taxon>
        <taxon>Endopterygota</taxon>
        <taxon>Lepidoptera</taxon>
        <taxon>Glossata</taxon>
        <taxon>Ditrysia</taxon>
        <taxon>Tineoidea</taxon>
        <taxon>Psychidae</taxon>
        <taxon>Oiketicinae</taxon>
        <taxon>Eumeta</taxon>
    </lineage>
</organism>
<dbReference type="InterPro" id="IPR002213">
    <property type="entry name" value="UDP_glucos_trans"/>
</dbReference>
<sequence length="326" mass="36480">MVQPFSSARRATYRNRRASRLPSEHGAATAADSSTMRAGLRTALAVLVLLASTGHAMKLLGLFPHTGRSHQMVFEPLLRVLAERGHSVTVVSFFPLERPPPGYRDVSLEGIAPPGIETINMSVFEDTLWGFERIAEQFLGFHPLAEMALEVCRRLVDWPPLVELFQETTDYDLILVENFNSDCLLGLARAHGVRAPVVALLSSSLMPWSFERLGVPFNPAYVPVVSTSFTGRLKFADRLENSLMHIYFNVWYRYMIQTKEQSIIEKRFKRKITDLQVMAKETCLMLVNTHHSLLGVRPLLPGVVEVGGMHIEPPKDLIPSVSSESA</sequence>
<comment type="caution">
    <text evidence="5">The sequence shown here is derived from an EMBL/GenBank/DDBJ whole genome shotgun (WGS) entry which is preliminary data.</text>
</comment>
<protein>
    <submittedName>
        <fullName evidence="5">UDP-glucuronosyltransferase 2B30</fullName>
    </submittedName>
</protein>
<gene>
    <name evidence="5" type="primary">UGT2B30</name>
    <name evidence="5" type="ORF">EVAR_99144_1</name>
</gene>
<comment type="similarity">
    <text evidence="1">Belongs to the UDP-glycosyltransferase family.</text>
</comment>
<dbReference type="GO" id="GO:0008194">
    <property type="term" value="F:UDP-glycosyltransferase activity"/>
    <property type="evidence" value="ECO:0007669"/>
    <property type="project" value="InterPro"/>
</dbReference>